<reference evidence="2 3" key="1">
    <citation type="journal article" date="2015" name="Genome Biol.">
        <title>Comparative genomics of Steinernema reveals deeply conserved gene regulatory networks.</title>
        <authorList>
            <person name="Dillman A.R."/>
            <person name="Macchietto M."/>
            <person name="Porter C.F."/>
            <person name="Rogers A."/>
            <person name="Williams B."/>
            <person name="Antoshechkin I."/>
            <person name="Lee M.M."/>
            <person name="Goodwin Z."/>
            <person name="Lu X."/>
            <person name="Lewis E.E."/>
            <person name="Goodrich-Blair H."/>
            <person name="Stock S.P."/>
            <person name="Adams B.J."/>
            <person name="Sternberg P.W."/>
            <person name="Mortazavi A."/>
        </authorList>
    </citation>
    <scope>NUCLEOTIDE SEQUENCE [LARGE SCALE GENOMIC DNA]</scope>
    <source>
        <strain evidence="2 3">ALL</strain>
    </source>
</reference>
<evidence type="ECO:0000256" key="1">
    <source>
        <dbReference type="SAM" id="MobiDB-lite"/>
    </source>
</evidence>
<keyword evidence="3" id="KW-1185">Reference proteome</keyword>
<evidence type="ECO:0000313" key="3">
    <source>
        <dbReference type="Proteomes" id="UP000298663"/>
    </source>
</evidence>
<feature type="compositionally biased region" description="Polar residues" evidence="1">
    <location>
        <begin position="19"/>
        <end position="29"/>
    </location>
</feature>
<dbReference type="OrthoDB" id="5914193at2759"/>
<comment type="caution">
    <text evidence="2">The sequence shown here is derived from an EMBL/GenBank/DDBJ whole genome shotgun (WGS) entry which is preliminary data.</text>
</comment>
<name>A0A4U8UU31_STECR</name>
<organism evidence="2 3">
    <name type="scientific">Steinernema carpocapsae</name>
    <name type="common">Entomopathogenic nematode</name>
    <dbReference type="NCBI Taxonomy" id="34508"/>
    <lineage>
        <taxon>Eukaryota</taxon>
        <taxon>Metazoa</taxon>
        <taxon>Ecdysozoa</taxon>
        <taxon>Nematoda</taxon>
        <taxon>Chromadorea</taxon>
        <taxon>Rhabditida</taxon>
        <taxon>Tylenchina</taxon>
        <taxon>Panagrolaimomorpha</taxon>
        <taxon>Strongyloidoidea</taxon>
        <taxon>Steinernematidae</taxon>
        <taxon>Steinernema</taxon>
    </lineage>
</organism>
<dbReference type="InterPro" id="IPR013320">
    <property type="entry name" value="ConA-like_dom_sf"/>
</dbReference>
<dbReference type="EMBL" id="CM016762">
    <property type="protein sequence ID" value="TMS36791.1"/>
    <property type="molecule type" value="Genomic_DNA"/>
</dbReference>
<reference evidence="2 3" key="2">
    <citation type="journal article" date="2019" name="G3 (Bethesda)">
        <title>Hybrid Assembly of the Genome of the Entomopathogenic Nematode Steinernema carpocapsae Identifies the X-Chromosome.</title>
        <authorList>
            <person name="Serra L."/>
            <person name="Macchietto M."/>
            <person name="Macias-Munoz A."/>
            <person name="McGill C.J."/>
            <person name="Rodriguez I.M."/>
            <person name="Rodriguez B."/>
            <person name="Murad R."/>
            <person name="Mortazavi A."/>
        </authorList>
    </citation>
    <scope>NUCLEOTIDE SEQUENCE [LARGE SCALE GENOMIC DNA]</scope>
    <source>
        <strain evidence="2 3">ALL</strain>
    </source>
</reference>
<evidence type="ECO:0000313" key="2">
    <source>
        <dbReference type="EMBL" id="TMS36791.1"/>
    </source>
</evidence>
<proteinExistence type="predicted"/>
<dbReference type="AlphaFoldDB" id="A0A4U8UU31"/>
<feature type="region of interest" description="Disordered" evidence="1">
    <location>
        <begin position="1"/>
        <end position="55"/>
    </location>
</feature>
<protein>
    <submittedName>
        <fullName evidence="2">Uncharacterized protein</fullName>
    </submittedName>
</protein>
<dbReference type="EMBL" id="AZBU02000001">
    <property type="protein sequence ID" value="TMS36791.1"/>
    <property type="molecule type" value="Genomic_DNA"/>
</dbReference>
<dbReference type="Proteomes" id="UP000298663">
    <property type="component" value="Chromosome X"/>
</dbReference>
<dbReference type="SUPFAM" id="SSF49899">
    <property type="entry name" value="Concanavalin A-like lectins/glucanases"/>
    <property type="match status" value="1"/>
</dbReference>
<accession>A0A4U8UU31</accession>
<dbReference type="Gene3D" id="2.60.120.200">
    <property type="match status" value="1"/>
</dbReference>
<sequence>MPSFDKNGFIPEYVDPTEPDSNSDSSASLGESMGRPASPFEEHSASVRRQHSRKEPQFKSMCPALDCNFDKNTFCGYRSTVLESDEDLLLGVQPKLHIEPWVLSQTRISNSLTGIPTDLSGGYFAYAGETSSPHDVFVLTSADKVQFQEDARLEVHIFLAGAHGRFRVCLNGFSECPFSVSGENLTINARRWNRLYLDLNPGTYTIHLVADQLRKNYVIGLDQIQLLNRQGTGPVSCK</sequence>
<gene>
    <name evidence="2" type="ORF">L596_003873</name>
</gene>